<dbReference type="RefSeq" id="WP_068881911.1">
    <property type="nucleotide sequence ID" value="NZ_LNTU01000012.1"/>
</dbReference>
<dbReference type="AlphaFoldDB" id="A0A135HX06"/>
<proteinExistence type="predicted"/>
<organism evidence="3 4">
    <name type="scientific">Paramesorhizobium deserti</name>
    <dbReference type="NCBI Taxonomy" id="1494590"/>
    <lineage>
        <taxon>Bacteria</taxon>
        <taxon>Pseudomonadati</taxon>
        <taxon>Pseudomonadota</taxon>
        <taxon>Alphaproteobacteria</taxon>
        <taxon>Hyphomicrobiales</taxon>
        <taxon>Phyllobacteriaceae</taxon>
        <taxon>Paramesorhizobium</taxon>
    </lineage>
</organism>
<feature type="region of interest" description="Disordered" evidence="1">
    <location>
        <begin position="54"/>
        <end position="123"/>
    </location>
</feature>
<name>A0A135HX06_9HYPH</name>
<evidence type="ECO:0008006" key="5">
    <source>
        <dbReference type="Google" id="ProtNLM"/>
    </source>
</evidence>
<keyword evidence="2" id="KW-0472">Membrane</keyword>
<keyword evidence="2" id="KW-1133">Transmembrane helix</keyword>
<comment type="caution">
    <text evidence="3">The sequence shown here is derived from an EMBL/GenBank/DDBJ whole genome shotgun (WGS) entry which is preliminary data.</text>
</comment>
<evidence type="ECO:0000313" key="3">
    <source>
        <dbReference type="EMBL" id="KXF77726.1"/>
    </source>
</evidence>
<keyword evidence="4" id="KW-1185">Reference proteome</keyword>
<keyword evidence="2" id="KW-0812">Transmembrane</keyword>
<feature type="compositionally biased region" description="Pro residues" evidence="1">
    <location>
        <begin position="89"/>
        <end position="100"/>
    </location>
</feature>
<dbReference type="Proteomes" id="UP000070107">
    <property type="component" value="Unassembled WGS sequence"/>
</dbReference>
<gene>
    <name evidence="3" type="ORF">ATN84_10370</name>
</gene>
<evidence type="ECO:0000256" key="1">
    <source>
        <dbReference type="SAM" id="MobiDB-lite"/>
    </source>
</evidence>
<evidence type="ECO:0000313" key="4">
    <source>
        <dbReference type="Proteomes" id="UP000070107"/>
    </source>
</evidence>
<evidence type="ECO:0000256" key="2">
    <source>
        <dbReference type="SAM" id="Phobius"/>
    </source>
</evidence>
<feature type="transmembrane region" description="Helical" evidence="2">
    <location>
        <begin position="12"/>
        <end position="34"/>
    </location>
</feature>
<reference evidence="3 4" key="1">
    <citation type="submission" date="2015-11" db="EMBL/GenBank/DDBJ databases">
        <title>Draft genome sequence of Paramesorhizobium deserti A-3-E, a strain highly resistant to diverse beta-lactam antibiotics.</title>
        <authorList>
            <person name="Lv R."/>
            <person name="Yang X."/>
            <person name="Fang N."/>
            <person name="Guo J."/>
            <person name="Luo X."/>
            <person name="Peng F."/>
            <person name="Yang R."/>
            <person name="Cui Y."/>
            <person name="Fang C."/>
            <person name="Song Y."/>
        </authorList>
    </citation>
    <scope>NUCLEOTIDE SEQUENCE [LARGE SCALE GENOMIC DNA]</scope>
    <source>
        <strain evidence="3 4">A-3-E</strain>
    </source>
</reference>
<sequence>MARKRRSSKRSSFSGSGIALAVIVAMGAAGWWAAYQDKNPKTDFSRIFSQLLPQRETSPKVSRPKETVANKAPANREQPKTAAAKADIPRPPVPVRPAPAPSRSTTTQMAAVKPPASLVKPDEAKSAVKNIPVGRAAPNTTPSVIYARERITIREHAWEKAAAVGTVEKGREMRSYGKTGKWHRVVVPSTTMIGWVHEDRLAASQPRSFITGSILRNPIRPDISAPALPPMPVGNK</sequence>
<dbReference type="OrthoDB" id="8115827at2"/>
<dbReference type="Gene3D" id="2.30.30.40">
    <property type="entry name" value="SH3 Domains"/>
    <property type="match status" value="1"/>
</dbReference>
<accession>A0A135HX06</accession>
<dbReference type="STRING" id="1494590.ATN84_10370"/>
<protein>
    <recommendedName>
        <fullName evidence="5">SH3b domain-containing protein</fullName>
    </recommendedName>
</protein>
<dbReference type="EMBL" id="LNTU01000012">
    <property type="protein sequence ID" value="KXF77726.1"/>
    <property type="molecule type" value="Genomic_DNA"/>
</dbReference>